<comment type="caution">
    <text evidence="2">The sequence shown here is derived from an EMBL/GenBank/DDBJ whole genome shotgun (WGS) entry which is preliminary data.</text>
</comment>
<dbReference type="InterPro" id="IPR038884">
    <property type="entry name" value="CFAP61"/>
</dbReference>
<evidence type="ECO:0000313" key="3">
    <source>
        <dbReference type="Proteomes" id="UP001497497"/>
    </source>
</evidence>
<protein>
    <recommendedName>
        <fullName evidence="1">CFAP61 dimerisation domain-containing protein</fullName>
    </recommendedName>
</protein>
<dbReference type="PANTHER" id="PTHR21178:SF8">
    <property type="entry name" value="CILIA- AND FLAGELLA-ASSOCIATED PROTEIN 61"/>
    <property type="match status" value="1"/>
</dbReference>
<dbReference type="Proteomes" id="UP001497497">
    <property type="component" value="Unassembled WGS sequence"/>
</dbReference>
<dbReference type="Pfam" id="PF23150">
    <property type="entry name" value="CFAP61_dimer"/>
    <property type="match status" value="1"/>
</dbReference>
<feature type="domain" description="CFAP61 dimerisation" evidence="1">
    <location>
        <begin position="24"/>
        <end position="143"/>
    </location>
</feature>
<dbReference type="InterPro" id="IPR056299">
    <property type="entry name" value="CFAP61_dimer"/>
</dbReference>
<gene>
    <name evidence="2" type="ORF">GSLYS_00009647001</name>
</gene>
<dbReference type="PANTHER" id="PTHR21178">
    <property type="entry name" value="CILIA- AND FLAGELLA-ASSOCIATED PROTEIN 61"/>
    <property type="match status" value="1"/>
</dbReference>
<evidence type="ECO:0000259" key="1">
    <source>
        <dbReference type="Pfam" id="PF23150"/>
    </source>
</evidence>
<evidence type="ECO:0000313" key="2">
    <source>
        <dbReference type="EMBL" id="CAL1535687.1"/>
    </source>
</evidence>
<proteinExistence type="predicted"/>
<name>A0AAV2HPC6_LYMST</name>
<accession>A0AAV2HPC6</accession>
<dbReference type="EMBL" id="CAXITT010000208">
    <property type="protein sequence ID" value="CAL1535687.1"/>
    <property type="molecule type" value="Genomic_DNA"/>
</dbReference>
<organism evidence="2 3">
    <name type="scientific">Lymnaea stagnalis</name>
    <name type="common">Great pond snail</name>
    <name type="synonym">Helix stagnalis</name>
    <dbReference type="NCBI Taxonomy" id="6523"/>
    <lineage>
        <taxon>Eukaryota</taxon>
        <taxon>Metazoa</taxon>
        <taxon>Spiralia</taxon>
        <taxon>Lophotrochozoa</taxon>
        <taxon>Mollusca</taxon>
        <taxon>Gastropoda</taxon>
        <taxon>Heterobranchia</taxon>
        <taxon>Euthyneura</taxon>
        <taxon>Panpulmonata</taxon>
        <taxon>Hygrophila</taxon>
        <taxon>Lymnaeoidea</taxon>
        <taxon>Lymnaeidae</taxon>
        <taxon>Lymnaea</taxon>
    </lineage>
</organism>
<reference evidence="2 3" key="1">
    <citation type="submission" date="2024-04" db="EMBL/GenBank/DDBJ databases">
        <authorList>
            <consortium name="Genoscope - CEA"/>
            <person name="William W."/>
        </authorList>
    </citation>
    <scope>NUCLEOTIDE SEQUENCE [LARGE SCALE GENOMIC DNA]</scope>
</reference>
<sequence>MLRLFDPTLEAYTEPPDEPLNLIPMYRTPKIVYALLPGDYYYFLVHKPCVPTQLQVLMAKPDYGQVLITGSPGGNQDYMRLHFNHYNSVETITCLAKKPFSTNNFLCLFGIHEKMLNNLLIRFKEGLITDFYKYLMEPWIMAVYHDRFADLRDEIRELLITNEKEPGTTLEDLSRQLVDEEVGFSQDHRKELMLAYVATGAKRAVETRLLNFISYNYYHLPMYAKPGMI</sequence>
<keyword evidence="3" id="KW-1185">Reference proteome</keyword>
<dbReference type="AlphaFoldDB" id="A0AAV2HPC6"/>